<dbReference type="RefSeq" id="WP_187755995.1">
    <property type="nucleotide sequence ID" value="NZ_JABURY010000019.1"/>
</dbReference>
<feature type="domain" description="DUF6708" evidence="2">
    <location>
        <begin position="127"/>
        <end position="315"/>
    </location>
</feature>
<dbReference type="EMBL" id="JABURY010000019">
    <property type="protein sequence ID" value="MBC9131547.1"/>
    <property type="molecule type" value="Genomic_DNA"/>
</dbReference>
<sequence>MYIGEWLMWFSNSVSSAMLRNFQIPQLDKNLRPSELRKNYTKKSMSDTPRPIGPYYAYNEHYLEIRGGMFENFRGIITWISLLLFLIPLSNAYFAIDILIKHFNHHKDDFVLVILAASFNFILFIVFAYFFVRYFRHIGRFELFTLRHIRVRFNRVTKQVYIQRPKYLGGTVVFRWKDIMPICVDEENENPQNLVNVFYFHPYKTGLPFIDGFGIGKNTNSLADHRDEWEFIRRYMENGMDELPKPRITTTLPLPGRALKQQIKPLVKICQSLPHIATYIIMIPVFIVMLPFYIIGYFVSECLCWQARWPRVIREAGQKGKPRPKETRLTDYSLKIRQIMLQDESSVEQMANKETHNANGTNEVLE</sequence>
<feature type="transmembrane region" description="Helical" evidence="1">
    <location>
        <begin position="112"/>
        <end position="132"/>
    </location>
</feature>
<feature type="transmembrane region" description="Helical" evidence="1">
    <location>
        <begin position="276"/>
        <end position="299"/>
    </location>
</feature>
<keyword evidence="1" id="KW-0472">Membrane</keyword>
<protein>
    <recommendedName>
        <fullName evidence="2">DUF6708 domain-containing protein</fullName>
    </recommendedName>
</protein>
<feature type="transmembrane region" description="Helical" evidence="1">
    <location>
        <begin position="76"/>
        <end position="100"/>
    </location>
</feature>
<evidence type="ECO:0000313" key="4">
    <source>
        <dbReference type="Proteomes" id="UP000651208"/>
    </source>
</evidence>
<accession>A0ABR7QZA2</accession>
<comment type="caution">
    <text evidence="3">The sequence shown here is derived from an EMBL/GenBank/DDBJ whole genome shotgun (WGS) entry which is preliminary data.</text>
</comment>
<dbReference type="Pfam" id="PF20455">
    <property type="entry name" value="DUF6708"/>
    <property type="match status" value="1"/>
</dbReference>
<keyword evidence="4" id="KW-1185">Reference proteome</keyword>
<evidence type="ECO:0000259" key="2">
    <source>
        <dbReference type="Pfam" id="PF20455"/>
    </source>
</evidence>
<dbReference type="InterPro" id="IPR046554">
    <property type="entry name" value="DUF6708"/>
</dbReference>
<organism evidence="3 4">
    <name type="scientific">Frischella japonica</name>
    <dbReference type="NCBI Taxonomy" id="2741544"/>
    <lineage>
        <taxon>Bacteria</taxon>
        <taxon>Pseudomonadati</taxon>
        <taxon>Pseudomonadota</taxon>
        <taxon>Gammaproteobacteria</taxon>
        <taxon>Orbales</taxon>
        <taxon>Orbaceae</taxon>
        <taxon>Frischella</taxon>
    </lineage>
</organism>
<keyword evidence="1" id="KW-0812">Transmembrane</keyword>
<evidence type="ECO:0000256" key="1">
    <source>
        <dbReference type="SAM" id="Phobius"/>
    </source>
</evidence>
<evidence type="ECO:0000313" key="3">
    <source>
        <dbReference type="EMBL" id="MBC9131547.1"/>
    </source>
</evidence>
<name>A0ABR7QZA2_9GAMM</name>
<proteinExistence type="predicted"/>
<reference evidence="3 4" key="1">
    <citation type="submission" date="2020-06" db="EMBL/GenBank/DDBJ databases">
        <title>Frischella cerana isolated from Apis cerana gut homogenate.</title>
        <authorList>
            <person name="Wolter L.A."/>
            <person name="Suenami S."/>
            <person name="Miyazaki R."/>
        </authorList>
    </citation>
    <scope>NUCLEOTIDE SEQUENCE [LARGE SCALE GENOMIC DNA]</scope>
    <source>
        <strain evidence="3 4">Ac13</strain>
    </source>
</reference>
<keyword evidence="1" id="KW-1133">Transmembrane helix</keyword>
<dbReference type="Proteomes" id="UP000651208">
    <property type="component" value="Unassembled WGS sequence"/>
</dbReference>
<gene>
    <name evidence="3" type="ORF">FcAc13_09535</name>
</gene>